<evidence type="ECO:0000256" key="5">
    <source>
        <dbReference type="ARBA" id="ARBA00023004"/>
    </source>
</evidence>
<keyword evidence="4 6" id="KW-0648">Protein biosynthesis</keyword>
<dbReference type="HAMAP" id="MF_00163">
    <property type="entry name" value="Pep_deformylase"/>
    <property type="match status" value="1"/>
</dbReference>
<dbReference type="GO" id="GO:0046872">
    <property type="term" value="F:metal ion binding"/>
    <property type="evidence" value="ECO:0007669"/>
    <property type="project" value="UniProtKB-KW"/>
</dbReference>
<sequence>MAIRIIREDGDEVLRKKAREVGAIDERIVELVKDMAETMYESDGVGLAAPQVGILKRIVVIDVGKGLLELINPKIVKEDGEETEIEGCLSVPDVVGEVNRPYKVTVEAKNLKGQDIVVEGEGLLARALCHEIDHLNGILFTDRAEKIINKSDLNSERRQKSKKKDNID</sequence>
<feature type="binding site" evidence="6">
    <location>
        <position position="134"/>
    </location>
    <ligand>
        <name>Fe cation</name>
        <dbReference type="ChEBI" id="CHEBI:24875"/>
    </ligand>
</feature>
<dbReference type="FunFam" id="3.90.45.10:FF:000005">
    <property type="entry name" value="Peptide deformylase"/>
    <property type="match status" value="1"/>
</dbReference>
<dbReference type="EC" id="3.5.1.88" evidence="6"/>
<keyword evidence="2 6" id="KW-0479">Metal-binding</keyword>
<proteinExistence type="inferred from homology"/>
<evidence type="ECO:0000256" key="6">
    <source>
        <dbReference type="HAMAP-Rule" id="MF_00163"/>
    </source>
</evidence>
<dbReference type="SUPFAM" id="SSF56420">
    <property type="entry name" value="Peptide deformylase"/>
    <property type="match status" value="1"/>
</dbReference>
<dbReference type="CDD" id="cd00487">
    <property type="entry name" value="Pep_deformylase"/>
    <property type="match status" value="1"/>
</dbReference>
<feature type="binding site" evidence="6">
    <location>
        <position position="88"/>
    </location>
    <ligand>
        <name>Fe cation</name>
        <dbReference type="ChEBI" id="CHEBI:24875"/>
    </ligand>
</feature>
<comment type="caution">
    <text evidence="7">The sequence shown here is derived from an EMBL/GenBank/DDBJ whole genome shotgun (WGS) entry which is preliminary data.</text>
</comment>
<dbReference type="STRING" id="398512.Bccel_3409"/>
<feature type="binding site" evidence="6">
    <location>
        <position position="130"/>
    </location>
    <ligand>
        <name>Fe cation</name>
        <dbReference type="ChEBI" id="CHEBI:24875"/>
    </ligand>
</feature>
<evidence type="ECO:0000256" key="1">
    <source>
        <dbReference type="ARBA" id="ARBA00010759"/>
    </source>
</evidence>
<gene>
    <name evidence="6" type="primary">def</name>
    <name evidence="7" type="ORF">Bccel_3409</name>
</gene>
<keyword evidence="5 6" id="KW-0408">Iron</keyword>
<dbReference type="PATRIC" id="fig|398512.5.peg.3568"/>
<keyword evidence="3 6" id="KW-0378">Hydrolase</keyword>
<comment type="function">
    <text evidence="6">Removes the formyl group from the N-terminal Met of newly synthesized proteins. Requires at least a dipeptide for an efficient rate of reaction. N-terminal L-methionine is a prerequisite for activity but the enzyme has broad specificity at other positions.</text>
</comment>
<comment type="similarity">
    <text evidence="1 6">Belongs to the polypeptide deformylase family.</text>
</comment>
<evidence type="ECO:0000256" key="2">
    <source>
        <dbReference type="ARBA" id="ARBA00022723"/>
    </source>
</evidence>
<dbReference type="EMBL" id="LGTC01000001">
    <property type="protein sequence ID" value="KNY28138.1"/>
    <property type="molecule type" value="Genomic_DNA"/>
</dbReference>
<dbReference type="Pfam" id="PF01327">
    <property type="entry name" value="Pep_deformylase"/>
    <property type="match status" value="1"/>
</dbReference>
<dbReference type="NCBIfam" id="TIGR00079">
    <property type="entry name" value="pept_deformyl"/>
    <property type="match status" value="1"/>
</dbReference>
<dbReference type="InterPro" id="IPR023635">
    <property type="entry name" value="Peptide_deformylase"/>
</dbReference>
<evidence type="ECO:0000256" key="4">
    <source>
        <dbReference type="ARBA" id="ARBA00022917"/>
    </source>
</evidence>
<dbReference type="PANTHER" id="PTHR10458">
    <property type="entry name" value="PEPTIDE DEFORMYLASE"/>
    <property type="match status" value="1"/>
</dbReference>
<evidence type="ECO:0000256" key="3">
    <source>
        <dbReference type="ARBA" id="ARBA00022801"/>
    </source>
</evidence>
<dbReference type="PIRSF" id="PIRSF004749">
    <property type="entry name" value="Pep_def"/>
    <property type="match status" value="1"/>
</dbReference>
<reference evidence="8" key="1">
    <citation type="submission" date="2015-07" db="EMBL/GenBank/DDBJ databases">
        <title>Near-Complete Genome Sequence of the Cellulolytic Bacterium Bacteroides (Pseudobacteroides) cellulosolvens ATCC 35603.</title>
        <authorList>
            <person name="Dassa B."/>
            <person name="Utturkar S.M."/>
            <person name="Klingeman D.M."/>
            <person name="Hurt R.A."/>
            <person name="Keller M."/>
            <person name="Xu J."/>
            <person name="Reddy Y.H.K."/>
            <person name="Borovok I."/>
            <person name="Grinberg I.R."/>
            <person name="Lamed R."/>
            <person name="Zhivin O."/>
            <person name="Bayer E.A."/>
            <person name="Brown S.D."/>
        </authorList>
    </citation>
    <scope>NUCLEOTIDE SEQUENCE [LARGE SCALE GENOMIC DNA]</scope>
    <source>
        <strain evidence="8">DSM 2933</strain>
    </source>
</reference>
<evidence type="ECO:0000313" key="7">
    <source>
        <dbReference type="EMBL" id="KNY28138.1"/>
    </source>
</evidence>
<dbReference type="NCBIfam" id="NF001159">
    <property type="entry name" value="PRK00150.1-3"/>
    <property type="match status" value="1"/>
</dbReference>
<dbReference type="RefSeq" id="WP_036939179.1">
    <property type="nucleotide sequence ID" value="NZ_JQKC01000008.1"/>
</dbReference>
<dbReference type="InterPro" id="IPR036821">
    <property type="entry name" value="Peptide_deformylase_sf"/>
</dbReference>
<dbReference type="eggNOG" id="COG0242">
    <property type="taxonomic scope" value="Bacteria"/>
</dbReference>
<accession>A0A0L6JQS0</accession>
<organism evidence="7 8">
    <name type="scientific">Pseudobacteroides cellulosolvens ATCC 35603 = DSM 2933</name>
    <dbReference type="NCBI Taxonomy" id="398512"/>
    <lineage>
        <taxon>Bacteria</taxon>
        <taxon>Bacillati</taxon>
        <taxon>Bacillota</taxon>
        <taxon>Clostridia</taxon>
        <taxon>Eubacteriales</taxon>
        <taxon>Oscillospiraceae</taxon>
        <taxon>Pseudobacteroides</taxon>
    </lineage>
</organism>
<name>A0A0L6JQS0_9FIRM</name>
<dbReference type="Gene3D" id="3.90.45.10">
    <property type="entry name" value="Peptide deformylase"/>
    <property type="match status" value="1"/>
</dbReference>
<dbReference type="GO" id="GO:0042586">
    <property type="term" value="F:peptide deformylase activity"/>
    <property type="evidence" value="ECO:0007669"/>
    <property type="project" value="UniProtKB-UniRule"/>
</dbReference>
<dbReference type="Proteomes" id="UP000036923">
    <property type="component" value="Unassembled WGS sequence"/>
</dbReference>
<comment type="cofactor">
    <cofactor evidence="6">
        <name>Fe(2+)</name>
        <dbReference type="ChEBI" id="CHEBI:29033"/>
    </cofactor>
    <text evidence="6">Binds 1 Fe(2+) ion.</text>
</comment>
<comment type="catalytic activity">
    <reaction evidence="6">
        <text>N-terminal N-formyl-L-methionyl-[peptide] + H2O = N-terminal L-methionyl-[peptide] + formate</text>
        <dbReference type="Rhea" id="RHEA:24420"/>
        <dbReference type="Rhea" id="RHEA-COMP:10639"/>
        <dbReference type="Rhea" id="RHEA-COMP:10640"/>
        <dbReference type="ChEBI" id="CHEBI:15377"/>
        <dbReference type="ChEBI" id="CHEBI:15740"/>
        <dbReference type="ChEBI" id="CHEBI:49298"/>
        <dbReference type="ChEBI" id="CHEBI:64731"/>
        <dbReference type="EC" id="3.5.1.88"/>
    </reaction>
</comment>
<dbReference type="GO" id="GO:0006412">
    <property type="term" value="P:translation"/>
    <property type="evidence" value="ECO:0007669"/>
    <property type="project" value="UniProtKB-UniRule"/>
</dbReference>
<dbReference type="AlphaFoldDB" id="A0A0L6JQS0"/>
<protein>
    <recommendedName>
        <fullName evidence="6">Peptide deformylase</fullName>
        <shortName evidence="6">PDF</shortName>
        <ecNumber evidence="6">3.5.1.88</ecNumber>
    </recommendedName>
    <alternativeName>
        <fullName evidence="6">Polypeptide deformylase</fullName>
    </alternativeName>
</protein>
<dbReference type="PRINTS" id="PR01576">
    <property type="entry name" value="PDEFORMYLASE"/>
</dbReference>
<evidence type="ECO:0000313" key="8">
    <source>
        <dbReference type="Proteomes" id="UP000036923"/>
    </source>
</evidence>
<keyword evidence="8" id="KW-1185">Reference proteome</keyword>
<dbReference type="PANTHER" id="PTHR10458:SF22">
    <property type="entry name" value="PEPTIDE DEFORMYLASE"/>
    <property type="match status" value="1"/>
</dbReference>
<dbReference type="OrthoDB" id="9784988at2"/>
<feature type="active site" evidence="6">
    <location>
        <position position="131"/>
    </location>
</feature>